<gene>
    <name evidence="13" type="primary">queA</name>
    <name evidence="14" type="ordered locus">Dret_0093</name>
</gene>
<keyword evidence="5 13" id="KW-0808">Transferase</keyword>
<dbReference type="eggNOG" id="COG0809">
    <property type="taxonomic scope" value="Bacteria"/>
</dbReference>
<reference evidence="15" key="1">
    <citation type="submission" date="2009-09" db="EMBL/GenBank/DDBJ databases">
        <title>The complete chromosome of Desulfohalobium retbaense DSM 5692.</title>
        <authorList>
            <consortium name="US DOE Joint Genome Institute (JGI-PGF)"/>
            <person name="Lucas S."/>
            <person name="Copeland A."/>
            <person name="Lapidus A."/>
            <person name="Glavina del Rio T."/>
            <person name="Dalin E."/>
            <person name="Tice H."/>
            <person name="Bruce D."/>
            <person name="Goodwin L."/>
            <person name="Pitluck S."/>
            <person name="Kyrpides N."/>
            <person name="Mavromatis K."/>
            <person name="Ivanova N."/>
            <person name="Mikhailova N."/>
            <person name="Munk A.C."/>
            <person name="Brettin T."/>
            <person name="Detter J.C."/>
            <person name="Han C."/>
            <person name="Tapia R."/>
            <person name="Larimer F."/>
            <person name="Land M."/>
            <person name="Hauser L."/>
            <person name="Markowitz V."/>
            <person name="Cheng J.-F."/>
            <person name="Hugenholtz P."/>
            <person name="Woyke T."/>
            <person name="Wu D."/>
            <person name="Spring S."/>
            <person name="Klenk H.-P."/>
            <person name="Eisen J.A."/>
        </authorList>
    </citation>
    <scope>NUCLEOTIDE SEQUENCE [LARGE SCALE GENOMIC DNA]</scope>
    <source>
        <strain evidence="15">DSM 5692</strain>
    </source>
</reference>
<comment type="catalytic activity">
    <reaction evidence="8 13">
        <text>7-aminomethyl-7-carbaguanosine(34) in tRNA + S-adenosyl-L-methionine = epoxyqueuosine(34) in tRNA + adenine + L-methionine + 2 H(+)</text>
        <dbReference type="Rhea" id="RHEA:32155"/>
        <dbReference type="Rhea" id="RHEA-COMP:10342"/>
        <dbReference type="Rhea" id="RHEA-COMP:18582"/>
        <dbReference type="ChEBI" id="CHEBI:15378"/>
        <dbReference type="ChEBI" id="CHEBI:16708"/>
        <dbReference type="ChEBI" id="CHEBI:57844"/>
        <dbReference type="ChEBI" id="CHEBI:59789"/>
        <dbReference type="ChEBI" id="CHEBI:82833"/>
        <dbReference type="ChEBI" id="CHEBI:194443"/>
        <dbReference type="EC" id="2.4.99.17"/>
    </reaction>
</comment>
<dbReference type="InterPro" id="IPR042119">
    <property type="entry name" value="QueA_dom2"/>
</dbReference>
<dbReference type="EMBL" id="CP001734">
    <property type="protein sequence ID" value="ACV67395.1"/>
    <property type="molecule type" value="Genomic_DNA"/>
</dbReference>
<evidence type="ECO:0000256" key="1">
    <source>
        <dbReference type="ARBA" id="ARBA00004496"/>
    </source>
</evidence>
<comment type="pathway">
    <text evidence="2 13">tRNA modification; tRNA-queuosine biosynthesis.</text>
</comment>
<dbReference type="RefSeq" id="WP_015750554.1">
    <property type="nucleotide sequence ID" value="NC_013223.1"/>
</dbReference>
<keyword evidence="15" id="KW-1185">Reference proteome</keyword>
<comment type="subcellular location">
    <subcellularLocation>
        <location evidence="1 13">Cytoplasm</location>
    </subcellularLocation>
</comment>
<dbReference type="Gene3D" id="3.40.1780.10">
    <property type="entry name" value="QueA-like"/>
    <property type="match status" value="1"/>
</dbReference>
<organism evidence="14 15">
    <name type="scientific">Desulfohalobium retbaense (strain ATCC 49708 / DSM 5692 / JCM 16813 / HR100)</name>
    <dbReference type="NCBI Taxonomy" id="485915"/>
    <lineage>
        <taxon>Bacteria</taxon>
        <taxon>Pseudomonadati</taxon>
        <taxon>Thermodesulfobacteriota</taxon>
        <taxon>Desulfovibrionia</taxon>
        <taxon>Desulfovibrionales</taxon>
        <taxon>Desulfohalobiaceae</taxon>
        <taxon>Desulfohalobium</taxon>
    </lineage>
</organism>
<evidence type="ECO:0000256" key="3">
    <source>
        <dbReference type="ARBA" id="ARBA00011245"/>
    </source>
</evidence>
<dbReference type="SUPFAM" id="SSF111337">
    <property type="entry name" value="QueA-like"/>
    <property type="match status" value="1"/>
</dbReference>
<keyword evidence="7 13" id="KW-0671">Queuosine biosynthesis</keyword>
<evidence type="ECO:0000256" key="10">
    <source>
        <dbReference type="ARBA" id="ARBA00066503"/>
    </source>
</evidence>
<dbReference type="GO" id="GO:0008616">
    <property type="term" value="P:tRNA queuosine(34) biosynthetic process"/>
    <property type="evidence" value="ECO:0007669"/>
    <property type="project" value="UniProtKB-UniRule"/>
</dbReference>
<dbReference type="HAMAP" id="MF_00113">
    <property type="entry name" value="QueA"/>
    <property type="match status" value="1"/>
</dbReference>
<evidence type="ECO:0000256" key="13">
    <source>
        <dbReference type="HAMAP-Rule" id="MF_00113"/>
    </source>
</evidence>
<dbReference type="NCBIfam" id="NF001140">
    <property type="entry name" value="PRK00147.1"/>
    <property type="match status" value="1"/>
</dbReference>
<accession>C8WZC0</accession>
<reference evidence="14 15" key="2">
    <citation type="journal article" date="2010" name="Stand. Genomic Sci.">
        <title>Complete genome sequence of Desulfohalobium retbaense type strain (HR(100)).</title>
        <authorList>
            <person name="Spring S."/>
            <person name="Nolan M."/>
            <person name="Lapidus A."/>
            <person name="Glavina Del Rio T."/>
            <person name="Copeland A."/>
            <person name="Tice H."/>
            <person name="Cheng J.F."/>
            <person name="Lucas S."/>
            <person name="Land M."/>
            <person name="Chen F."/>
            <person name="Bruce D."/>
            <person name="Goodwin L."/>
            <person name="Pitluck S."/>
            <person name="Ivanova N."/>
            <person name="Mavromatis K."/>
            <person name="Mikhailova N."/>
            <person name="Pati A."/>
            <person name="Chen A."/>
            <person name="Palaniappan K."/>
            <person name="Hauser L."/>
            <person name="Chang Y.J."/>
            <person name="Jeffries C.D."/>
            <person name="Munk C."/>
            <person name="Kiss H."/>
            <person name="Chain P."/>
            <person name="Han C."/>
            <person name="Brettin T."/>
            <person name="Detter J.C."/>
            <person name="Schuler E."/>
            <person name="Goker M."/>
            <person name="Rohde M."/>
            <person name="Bristow J."/>
            <person name="Eisen J.A."/>
            <person name="Markowitz V."/>
            <person name="Hugenholtz P."/>
            <person name="Kyrpides N.C."/>
            <person name="Klenk H.P."/>
        </authorList>
    </citation>
    <scope>NUCLEOTIDE SEQUENCE [LARGE SCALE GENOMIC DNA]</scope>
    <source>
        <strain evidence="14 15">DSM 5692</strain>
    </source>
</reference>
<dbReference type="PANTHER" id="PTHR30307:SF0">
    <property type="entry name" value="S-ADENOSYLMETHIONINE:TRNA RIBOSYLTRANSFERASE-ISOMERASE"/>
    <property type="match status" value="1"/>
</dbReference>
<dbReference type="Proteomes" id="UP000001052">
    <property type="component" value="Chromosome"/>
</dbReference>
<dbReference type="InterPro" id="IPR042118">
    <property type="entry name" value="QueA_dom1"/>
</dbReference>
<dbReference type="InterPro" id="IPR036100">
    <property type="entry name" value="QueA_sf"/>
</dbReference>
<dbReference type="EC" id="2.4.99.17" evidence="10 13"/>
<comment type="subunit">
    <text evidence="3 13">Monomer.</text>
</comment>
<dbReference type="Gene3D" id="2.40.10.240">
    <property type="entry name" value="QueA-like"/>
    <property type="match status" value="1"/>
</dbReference>
<keyword evidence="6 13" id="KW-0949">S-adenosyl-L-methionine</keyword>
<dbReference type="Pfam" id="PF02547">
    <property type="entry name" value="Queuosine_synth"/>
    <property type="match status" value="1"/>
</dbReference>
<evidence type="ECO:0000256" key="6">
    <source>
        <dbReference type="ARBA" id="ARBA00022691"/>
    </source>
</evidence>
<evidence type="ECO:0000256" key="4">
    <source>
        <dbReference type="ARBA" id="ARBA00022490"/>
    </source>
</evidence>
<dbReference type="FunFam" id="3.40.1780.10:FF:000001">
    <property type="entry name" value="S-adenosylmethionine:tRNA ribosyltransferase-isomerase"/>
    <property type="match status" value="1"/>
</dbReference>
<evidence type="ECO:0000313" key="15">
    <source>
        <dbReference type="Proteomes" id="UP000001052"/>
    </source>
</evidence>
<dbReference type="KEGG" id="drt:Dret_0093"/>
<dbReference type="PANTHER" id="PTHR30307">
    <property type="entry name" value="S-ADENOSYLMETHIONINE:TRNA RIBOSYLTRANSFERASE-ISOMERASE"/>
    <property type="match status" value="1"/>
</dbReference>
<dbReference type="GO" id="GO:0051075">
    <property type="term" value="F:S-adenosylmethionine:tRNA ribosyltransferase-isomerase activity"/>
    <property type="evidence" value="ECO:0007669"/>
    <property type="project" value="UniProtKB-EC"/>
</dbReference>
<dbReference type="InterPro" id="IPR003699">
    <property type="entry name" value="QueA"/>
</dbReference>
<evidence type="ECO:0000256" key="2">
    <source>
        <dbReference type="ARBA" id="ARBA00004691"/>
    </source>
</evidence>
<evidence type="ECO:0000256" key="12">
    <source>
        <dbReference type="ARBA" id="ARBA00076160"/>
    </source>
</evidence>
<proteinExistence type="inferred from homology"/>
<comment type="similarity">
    <text evidence="9 13">Belongs to the QueA family.</text>
</comment>
<evidence type="ECO:0000256" key="11">
    <source>
        <dbReference type="ARBA" id="ARBA00069325"/>
    </source>
</evidence>
<dbReference type="UniPathway" id="UPA00392"/>
<dbReference type="HOGENOM" id="CLU_039110_1_0_7"/>
<evidence type="ECO:0000256" key="8">
    <source>
        <dbReference type="ARBA" id="ARBA00052751"/>
    </source>
</evidence>
<keyword evidence="4 13" id="KW-0963">Cytoplasm</keyword>
<evidence type="ECO:0000256" key="9">
    <source>
        <dbReference type="ARBA" id="ARBA00061210"/>
    </source>
</evidence>
<name>C8WZC0_DESRD</name>
<evidence type="ECO:0000256" key="7">
    <source>
        <dbReference type="ARBA" id="ARBA00022785"/>
    </source>
</evidence>
<sequence length="363" mass="40344">MNTIPRDYDLDAYQFELPADQIAQHPHPQRDASRLLILDRSSGQRQHATFRDLVDTLPDGALLVANTSRVLPARLKGQKRATGGKVEFLLLTPLPLVTPQPLADGRNEGFVSGLLRSSKPLAVGQKADFPGGIELTVIEREEFGRVQVRLCWSGDMAEVFQAYGHMPLPPYIQREDDATDHGRYQTVYADSAKTGSVAAPTAGLHFTDDVLHALRDKGIQWAEVTLYVGYGTFSPLRCRDIREHHMHPEYIELDAANAETISRAQAEGRPVVAVGTTTVRTLESIAHHCGRIQPFAGWTDIFIYPGFSFRVVDHLLTNFHLPGSSLILMVAAFAGRRLVLEAYEEAVDEGYRFFSYGDAMFIV</sequence>
<dbReference type="STRING" id="485915.Dret_0093"/>
<evidence type="ECO:0000256" key="5">
    <source>
        <dbReference type="ARBA" id="ARBA00022679"/>
    </source>
</evidence>
<protein>
    <recommendedName>
        <fullName evidence="11 13">S-adenosylmethionine:tRNA ribosyltransferase-isomerase</fullName>
        <ecNumber evidence="10 13">2.4.99.17</ecNumber>
    </recommendedName>
    <alternativeName>
        <fullName evidence="12 13">Queuosine biosynthesis protein QueA</fullName>
    </alternativeName>
</protein>
<dbReference type="GO" id="GO:0005737">
    <property type="term" value="C:cytoplasm"/>
    <property type="evidence" value="ECO:0007669"/>
    <property type="project" value="UniProtKB-SubCell"/>
</dbReference>
<dbReference type="AlphaFoldDB" id="C8WZC0"/>
<dbReference type="NCBIfam" id="TIGR00113">
    <property type="entry name" value="queA"/>
    <property type="match status" value="1"/>
</dbReference>
<evidence type="ECO:0000313" key="14">
    <source>
        <dbReference type="EMBL" id="ACV67395.1"/>
    </source>
</evidence>
<comment type="function">
    <text evidence="13">Transfers and isomerizes the ribose moiety from AdoMet to the 7-aminomethyl group of 7-deazaguanine (preQ1-tRNA) to give epoxyqueuosine (oQ-tRNA).</text>
</comment>
<dbReference type="OrthoDB" id="9805933at2"/>